<evidence type="ECO:0000256" key="2">
    <source>
        <dbReference type="ARBA" id="ARBA00022741"/>
    </source>
</evidence>
<dbReference type="PANTHER" id="PTHR44329:SF288">
    <property type="entry name" value="MITOGEN-ACTIVATED PROTEIN KINASE KINASE KINASE 20"/>
    <property type="match status" value="1"/>
</dbReference>
<dbReference type="InterPro" id="IPR000719">
    <property type="entry name" value="Prot_kinase_dom"/>
</dbReference>
<dbReference type="PROSITE" id="PS50011">
    <property type="entry name" value="PROTEIN_KINASE_DOM"/>
    <property type="match status" value="1"/>
</dbReference>
<dbReference type="InterPro" id="IPR011009">
    <property type="entry name" value="Kinase-like_dom_sf"/>
</dbReference>
<keyword evidence="5" id="KW-0460">Magnesium</keyword>
<proteinExistence type="predicted"/>
<organism evidence="7 8">
    <name type="scientific">Glomus cerebriforme</name>
    <dbReference type="NCBI Taxonomy" id="658196"/>
    <lineage>
        <taxon>Eukaryota</taxon>
        <taxon>Fungi</taxon>
        <taxon>Fungi incertae sedis</taxon>
        <taxon>Mucoromycota</taxon>
        <taxon>Glomeromycotina</taxon>
        <taxon>Glomeromycetes</taxon>
        <taxon>Glomerales</taxon>
        <taxon>Glomeraceae</taxon>
        <taxon>Glomus</taxon>
    </lineage>
</organism>
<dbReference type="STRING" id="658196.A0A397T7F1"/>
<comment type="caution">
    <text evidence="7">The sequence shown here is derived from an EMBL/GenBank/DDBJ whole genome shotgun (WGS) entry which is preliminary data.</text>
</comment>
<feature type="domain" description="Protein kinase" evidence="6">
    <location>
        <begin position="318"/>
        <end position="590"/>
    </location>
</feature>
<keyword evidence="3 7" id="KW-0418">Kinase</keyword>
<dbReference type="PANTHER" id="PTHR44329">
    <property type="entry name" value="SERINE/THREONINE-PROTEIN KINASE TNNI3K-RELATED"/>
    <property type="match status" value="1"/>
</dbReference>
<name>A0A397T7F1_9GLOM</name>
<keyword evidence="5" id="KW-0479">Metal-binding</keyword>
<protein>
    <submittedName>
        <fullName evidence="7">Kinase-like domain-containing protein</fullName>
    </submittedName>
</protein>
<feature type="binding site" evidence="5">
    <location>
        <position position="458"/>
    </location>
    <ligand>
        <name>Mg(2+)</name>
        <dbReference type="ChEBI" id="CHEBI:18420"/>
    </ligand>
</feature>
<keyword evidence="2" id="KW-0547">Nucleotide-binding</keyword>
<gene>
    <name evidence="7" type="ORF">C1645_821063</name>
</gene>
<evidence type="ECO:0000256" key="4">
    <source>
        <dbReference type="ARBA" id="ARBA00022840"/>
    </source>
</evidence>
<dbReference type="GO" id="GO:0046872">
    <property type="term" value="F:metal ion binding"/>
    <property type="evidence" value="ECO:0007669"/>
    <property type="project" value="UniProtKB-KW"/>
</dbReference>
<evidence type="ECO:0000256" key="5">
    <source>
        <dbReference type="PIRSR" id="PIRSR000615-3"/>
    </source>
</evidence>
<dbReference type="Gene3D" id="1.10.510.10">
    <property type="entry name" value="Transferase(Phosphotransferase) domain 1"/>
    <property type="match status" value="1"/>
</dbReference>
<dbReference type="OrthoDB" id="2379684at2759"/>
<dbReference type="EMBL" id="QKYT01000133">
    <property type="protein sequence ID" value="RIA92167.1"/>
    <property type="molecule type" value="Genomic_DNA"/>
</dbReference>
<dbReference type="AlphaFoldDB" id="A0A397T7F1"/>
<reference evidence="7 8" key="1">
    <citation type="submission" date="2018-06" db="EMBL/GenBank/DDBJ databases">
        <title>Comparative genomics reveals the genomic features of Rhizophagus irregularis, R. cerebriforme, R. diaphanum and Gigaspora rosea, and their symbiotic lifestyle signature.</title>
        <authorList>
            <person name="Morin E."/>
            <person name="San Clemente H."/>
            <person name="Chen E.C.H."/>
            <person name="De La Providencia I."/>
            <person name="Hainaut M."/>
            <person name="Kuo A."/>
            <person name="Kohler A."/>
            <person name="Murat C."/>
            <person name="Tang N."/>
            <person name="Roy S."/>
            <person name="Loubradou J."/>
            <person name="Henrissat B."/>
            <person name="Grigoriev I.V."/>
            <person name="Corradi N."/>
            <person name="Roux C."/>
            <person name="Martin F.M."/>
        </authorList>
    </citation>
    <scope>NUCLEOTIDE SEQUENCE [LARGE SCALE GENOMIC DNA]</scope>
    <source>
        <strain evidence="7 8">DAOM 227022</strain>
    </source>
</reference>
<sequence length="650" mass="75959">MSSTDTINRNSFDQTPGLKSSPVPILFISFNQNDENCINCGNEYSKTLLIKQKYCKNCLLQYITNINDNNNNKYLDVHISTKDIQCNEHKSRDKNFCTLNIQEWCKNCSIITWFKQVVLQPIRLSYLYSIDIKKQTKIIEVIEDCKLCGKLIQKFTEFYELKICSDCYRISSGWTKSLYKRDIPILCLSWWDATNKCVVCSNLNLIFSDCQKWCSSCYILYTGCRYCLTTNIIFGITDKSQCRKCKRVMLTSISLMSSGNNEIDDFLYDIHFNIDSICNIANYKDNFNSLNVYDFIFRTNLKFIRPESNIKWIPYSQIINLKEIAKGGYSIIYKAICSDKEIYETNCYKSKRENCQVAIKRFPSLQVFEKYFLKELNSHHEYNCNENIIICYGVTMDPKTNDYMLVMQFADGGNLHDYLKNDFSNITWMERLSILIQISRGLQSIHYKNIHRNFHSGNILYNKSISEQQAQWKIGDLGLSQPANIPSLNNEIYGVIPYIAPEIFKGAKFSRASDIYSMGMIMWECTTGRKPFSNIEHNLDLINNIINGKRPEITKDTPECFANLIKGCWNSDPGKRPTIKEICVTLSSYLKFDKYWFLALKYERIFIEAEQKRLELIRLKKLGPKKLHPKAIYTSRSLSFLFLNSRYNIF</sequence>
<accession>A0A397T7F1</accession>
<dbReference type="InterPro" id="IPR051681">
    <property type="entry name" value="Ser/Thr_Kinases-Pseudokinases"/>
</dbReference>
<evidence type="ECO:0000313" key="7">
    <source>
        <dbReference type="EMBL" id="RIA92167.1"/>
    </source>
</evidence>
<dbReference type="Proteomes" id="UP000265703">
    <property type="component" value="Unassembled WGS sequence"/>
</dbReference>
<evidence type="ECO:0000256" key="1">
    <source>
        <dbReference type="ARBA" id="ARBA00022679"/>
    </source>
</evidence>
<dbReference type="GO" id="GO:0004674">
    <property type="term" value="F:protein serine/threonine kinase activity"/>
    <property type="evidence" value="ECO:0007669"/>
    <property type="project" value="TreeGrafter"/>
</dbReference>
<keyword evidence="4" id="KW-0067">ATP-binding</keyword>
<evidence type="ECO:0000256" key="3">
    <source>
        <dbReference type="ARBA" id="ARBA00022777"/>
    </source>
</evidence>
<evidence type="ECO:0000259" key="6">
    <source>
        <dbReference type="PROSITE" id="PS50011"/>
    </source>
</evidence>
<dbReference type="Pfam" id="PF07714">
    <property type="entry name" value="PK_Tyr_Ser-Thr"/>
    <property type="match status" value="1"/>
</dbReference>
<dbReference type="GO" id="GO:0005524">
    <property type="term" value="F:ATP binding"/>
    <property type="evidence" value="ECO:0007669"/>
    <property type="project" value="UniProtKB-KW"/>
</dbReference>
<dbReference type="SUPFAM" id="SSF56112">
    <property type="entry name" value="Protein kinase-like (PK-like)"/>
    <property type="match status" value="1"/>
</dbReference>
<feature type="binding site" evidence="5">
    <location>
        <position position="476"/>
    </location>
    <ligand>
        <name>Mg(2+)</name>
        <dbReference type="ChEBI" id="CHEBI:18420"/>
    </ligand>
</feature>
<keyword evidence="1" id="KW-0808">Transferase</keyword>
<keyword evidence="8" id="KW-1185">Reference proteome</keyword>
<evidence type="ECO:0000313" key="8">
    <source>
        <dbReference type="Proteomes" id="UP000265703"/>
    </source>
</evidence>
<dbReference type="InterPro" id="IPR001245">
    <property type="entry name" value="Ser-Thr/Tyr_kinase_cat_dom"/>
</dbReference>